<accession>A0ABX6ETJ1</accession>
<gene>
    <name evidence="3" type="ORF">FIM1_1633</name>
</gene>
<feature type="transmembrane region" description="Helical" evidence="2">
    <location>
        <begin position="85"/>
        <end position="103"/>
    </location>
</feature>
<evidence type="ECO:0000256" key="1">
    <source>
        <dbReference type="SAM" id="MobiDB-lite"/>
    </source>
</evidence>
<keyword evidence="2" id="KW-0812">Transmembrane</keyword>
<keyword evidence="4" id="KW-1185">Reference proteome</keyword>
<evidence type="ECO:0000313" key="3">
    <source>
        <dbReference type="EMBL" id="QGN14956.1"/>
    </source>
</evidence>
<evidence type="ECO:0000313" key="4">
    <source>
        <dbReference type="Proteomes" id="UP000422736"/>
    </source>
</evidence>
<dbReference type="EMBL" id="CP015055">
    <property type="protein sequence ID" value="QGN14956.1"/>
    <property type="molecule type" value="Genomic_DNA"/>
</dbReference>
<name>A0ABX6ETJ1_KLUMA</name>
<reference evidence="3 4" key="2">
    <citation type="submission" date="2019-11" db="EMBL/GenBank/DDBJ databases">
        <authorList>
            <person name="Lu H."/>
        </authorList>
    </citation>
    <scope>NUCLEOTIDE SEQUENCE [LARGE SCALE GENOMIC DNA]</scope>
    <source>
        <strain evidence="3 4">FIM1</strain>
    </source>
</reference>
<dbReference type="Proteomes" id="UP000422736">
    <property type="component" value="Chromosome 2"/>
</dbReference>
<feature type="region of interest" description="Disordered" evidence="1">
    <location>
        <begin position="1"/>
        <end position="25"/>
    </location>
</feature>
<proteinExistence type="predicted"/>
<reference evidence="3 4" key="1">
    <citation type="submission" date="2016-03" db="EMBL/GenBank/DDBJ databases">
        <title>How can Kluyveromyces marxianus grow so fast - potential evolutionary course in Saccharomyces Complex revealed by comparative genomics.</title>
        <authorList>
            <person name="Mo W."/>
            <person name="Lu W."/>
            <person name="Yang X."/>
            <person name="Qi J."/>
            <person name="Lv H."/>
        </authorList>
    </citation>
    <scope>NUCLEOTIDE SEQUENCE [LARGE SCALE GENOMIC DNA]</scope>
    <source>
        <strain evidence="3 4">FIM1</strain>
    </source>
</reference>
<feature type="transmembrane region" description="Helical" evidence="2">
    <location>
        <begin position="49"/>
        <end position="73"/>
    </location>
</feature>
<keyword evidence="2" id="KW-0472">Membrane</keyword>
<organism evidence="3 4">
    <name type="scientific">Kluyveromyces marxianus</name>
    <name type="common">Yeast</name>
    <name type="synonym">Candida kefyr</name>
    <dbReference type="NCBI Taxonomy" id="4911"/>
    <lineage>
        <taxon>Eukaryota</taxon>
        <taxon>Fungi</taxon>
        <taxon>Dikarya</taxon>
        <taxon>Ascomycota</taxon>
        <taxon>Saccharomycotina</taxon>
        <taxon>Saccharomycetes</taxon>
        <taxon>Saccharomycetales</taxon>
        <taxon>Saccharomycetaceae</taxon>
        <taxon>Kluyveromyces</taxon>
    </lineage>
</organism>
<keyword evidence="2" id="KW-1133">Transmembrane helix</keyword>
<feature type="compositionally biased region" description="Low complexity" evidence="1">
    <location>
        <begin position="1"/>
        <end position="18"/>
    </location>
</feature>
<sequence length="137" mass="15337">MSEPLVSTSSSSAVAGSSDMVQRNTKASPSFRNNFNIDDCETQELSVGLVLSALVVVLSCGIIFLLGVNIVIQYRTINWNAVPKAFLKIFYIILSFFSIYIINKFNLYFFKKMSARETSNSYARINTLEPIQMRTGV</sequence>
<evidence type="ECO:0000256" key="2">
    <source>
        <dbReference type="SAM" id="Phobius"/>
    </source>
</evidence>
<protein>
    <submittedName>
        <fullName evidence="3">Uncharacterized protein</fullName>
    </submittedName>
</protein>